<feature type="coiled-coil region" evidence="2">
    <location>
        <begin position="109"/>
        <end position="164"/>
    </location>
</feature>
<accession>A0A941ANH2</accession>
<organism evidence="4 5">
    <name type="scientific">Halalkalibacter suaedae</name>
    <dbReference type="NCBI Taxonomy" id="2822140"/>
    <lineage>
        <taxon>Bacteria</taxon>
        <taxon>Bacillati</taxon>
        <taxon>Bacillota</taxon>
        <taxon>Bacilli</taxon>
        <taxon>Bacillales</taxon>
        <taxon>Bacillaceae</taxon>
        <taxon>Halalkalibacter</taxon>
    </lineage>
</organism>
<sequence>MENNINGIPGGLLTLSKDFEIEEINHTLLQLLRYDIDELIGQSVRTILTRSTQAFFQFIFYPLLIQKQQVEEVSLELMSHQGEKIPVLLYASTRLDGIISCIIVPNKKRNQYENELLEANKLAEERLKEKDRINAELQLVLHNLEEKQAEMLRINQQNLKYKTETQKELSLAKKIQETTLTDAINNEHLQIESYYHASNELSGDIYGFYQINEHQYGIILLDVMGHGISSSLITMSLVTLFQRLISKGASSDQIMKELDDQMHLLFENEEDAWHYCTAIYLSIDIKEQTVEYINAGHPPAIYLGLEGEHRELKTQGPPIGSFKGMDFKHSVFSYTKGARILLYTDGVSEPFEQGRLHSFLKKHSRASLSVAKEKLAKMLKDKENVGYRSDDQCYILIDLK</sequence>
<comment type="caution">
    <text evidence="4">The sequence shown here is derived from an EMBL/GenBank/DDBJ whole genome shotgun (WGS) entry which is preliminary data.</text>
</comment>
<dbReference type="GO" id="GO:0016791">
    <property type="term" value="F:phosphatase activity"/>
    <property type="evidence" value="ECO:0007669"/>
    <property type="project" value="TreeGrafter"/>
</dbReference>
<dbReference type="PANTHER" id="PTHR43156">
    <property type="entry name" value="STAGE II SPORULATION PROTEIN E-RELATED"/>
    <property type="match status" value="1"/>
</dbReference>
<dbReference type="InterPro" id="IPR001932">
    <property type="entry name" value="PPM-type_phosphatase-like_dom"/>
</dbReference>
<proteinExistence type="predicted"/>
<dbReference type="SUPFAM" id="SSF55785">
    <property type="entry name" value="PYP-like sensor domain (PAS domain)"/>
    <property type="match status" value="1"/>
</dbReference>
<evidence type="ECO:0000313" key="5">
    <source>
        <dbReference type="Proteomes" id="UP000678228"/>
    </source>
</evidence>
<dbReference type="RefSeq" id="WP_210597323.1">
    <property type="nucleotide sequence ID" value="NZ_JAGKSQ010000004.1"/>
</dbReference>
<dbReference type="Proteomes" id="UP000678228">
    <property type="component" value="Unassembled WGS sequence"/>
</dbReference>
<dbReference type="PANTHER" id="PTHR43156:SF14">
    <property type="entry name" value="PHOSPHOSERINE PHOSPHATASE RSBP"/>
    <property type="match status" value="1"/>
</dbReference>
<dbReference type="CDD" id="cd00130">
    <property type="entry name" value="PAS"/>
    <property type="match status" value="1"/>
</dbReference>
<dbReference type="AlphaFoldDB" id="A0A941ANH2"/>
<dbReference type="Pfam" id="PF07228">
    <property type="entry name" value="SpoIIE"/>
    <property type="match status" value="1"/>
</dbReference>
<dbReference type="EMBL" id="JAGKSQ010000004">
    <property type="protein sequence ID" value="MBP3951625.1"/>
    <property type="molecule type" value="Genomic_DNA"/>
</dbReference>
<dbReference type="Gene3D" id="3.60.40.10">
    <property type="entry name" value="PPM-type phosphatase domain"/>
    <property type="match status" value="1"/>
</dbReference>
<dbReference type="SUPFAM" id="SSF81606">
    <property type="entry name" value="PP2C-like"/>
    <property type="match status" value="1"/>
</dbReference>
<keyword evidence="1" id="KW-0378">Hydrolase</keyword>
<evidence type="ECO:0000259" key="3">
    <source>
        <dbReference type="PROSITE" id="PS51746"/>
    </source>
</evidence>
<dbReference type="InterPro" id="IPR036457">
    <property type="entry name" value="PPM-type-like_dom_sf"/>
</dbReference>
<gene>
    <name evidence="4" type="ORF">J7W16_10810</name>
</gene>
<dbReference type="Gene3D" id="3.30.450.20">
    <property type="entry name" value="PAS domain"/>
    <property type="match status" value="1"/>
</dbReference>
<feature type="domain" description="PPM-type phosphatase" evidence="3">
    <location>
        <begin position="188"/>
        <end position="399"/>
    </location>
</feature>
<reference evidence="4" key="1">
    <citation type="submission" date="2021-03" db="EMBL/GenBank/DDBJ databases">
        <title>Bacillus suaedae sp. nov., isolated from Suaeda aralocaspica.</title>
        <authorList>
            <person name="Lei R.F.R."/>
        </authorList>
    </citation>
    <scope>NUCLEOTIDE SEQUENCE</scope>
    <source>
        <strain evidence="4">YZJH907-2</strain>
    </source>
</reference>
<evidence type="ECO:0000313" key="4">
    <source>
        <dbReference type="EMBL" id="MBP3951625.1"/>
    </source>
</evidence>
<dbReference type="Pfam" id="PF13426">
    <property type="entry name" value="PAS_9"/>
    <property type="match status" value="1"/>
</dbReference>
<name>A0A941ANH2_9BACI</name>
<protein>
    <submittedName>
        <fullName evidence="4">SpoIIE family protein phosphatase</fullName>
    </submittedName>
</protein>
<keyword evidence="5" id="KW-1185">Reference proteome</keyword>
<dbReference type="InterPro" id="IPR000014">
    <property type="entry name" value="PAS"/>
</dbReference>
<dbReference type="PROSITE" id="PS51746">
    <property type="entry name" value="PPM_2"/>
    <property type="match status" value="1"/>
</dbReference>
<dbReference type="InterPro" id="IPR052016">
    <property type="entry name" value="Bact_Sigma-Reg"/>
</dbReference>
<evidence type="ECO:0000256" key="2">
    <source>
        <dbReference type="SAM" id="Coils"/>
    </source>
</evidence>
<keyword evidence="2" id="KW-0175">Coiled coil</keyword>
<dbReference type="SMART" id="SM00331">
    <property type="entry name" value="PP2C_SIG"/>
    <property type="match status" value="1"/>
</dbReference>
<dbReference type="InterPro" id="IPR035965">
    <property type="entry name" value="PAS-like_dom_sf"/>
</dbReference>
<evidence type="ECO:0000256" key="1">
    <source>
        <dbReference type="ARBA" id="ARBA00022801"/>
    </source>
</evidence>